<dbReference type="Proteomes" id="UP001057375">
    <property type="component" value="Unassembled WGS sequence"/>
</dbReference>
<evidence type="ECO:0000313" key="1">
    <source>
        <dbReference type="EMBL" id="GKT24256.1"/>
    </source>
</evidence>
<accession>A0ABQ5K4J0</accession>
<keyword evidence="2" id="KW-1185">Reference proteome</keyword>
<protein>
    <submittedName>
        <fullName evidence="1">Uncharacterized protein</fullName>
    </submittedName>
</protein>
<gene>
    <name evidence="1" type="ORF">ADUPG1_004581</name>
</gene>
<organism evidence="1 2">
    <name type="scientific">Aduncisulcus paluster</name>
    <dbReference type="NCBI Taxonomy" id="2918883"/>
    <lineage>
        <taxon>Eukaryota</taxon>
        <taxon>Metamonada</taxon>
        <taxon>Carpediemonas-like organisms</taxon>
        <taxon>Aduncisulcus</taxon>
    </lineage>
</organism>
<feature type="non-terminal residue" evidence="1">
    <location>
        <position position="75"/>
    </location>
</feature>
<dbReference type="EMBL" id="BQXS01006979">
    <property type="protein sequence ID" value="GKT24256.1"/>
    <property type="molecule type" value="Genomic_DNA"/>
</dbReference>
<evidence type="ECO:0000313" key="2">
    <source>
        <dbReference type="Proteomes" id="UP001057375"/>
    </source>
</evidence>
<reference evidence="1" key="1">
    <citation type="submission" date="2022-03" db="EMBL/GenBank/DDBJ databases">
        <title>Draft genome sequence of Aduncisulcus paluster, a free-living microaerophilic Fornicata.</title>
        <authorList>
            <person name="Yuyama I."/>
            <person name="Kume K."/>
            <person name="Tamura T."/>
            <person name="Inagaki Y."/>
            <person name="Hashimoto T."/>
        </authorList>
    </citation>
    <scope>NUCLEOTIDE SEQUENCE</scope>
    <source>
        <strain evidence="1">NY0171</strain>
    </source>
</reference>
<proteinExistence type="predicted"/>
<name>A0ABQ5K4J0_9EUKA</name>
<comment type="caution">
    <text evidence="1">The sequence shown here is derived from an EMBL/GenBank/DDBJ whole genome shotgun (WGS) entry which is preliminary data.</text>
</comment>
<sequence>MDCRWIMETTIPVLLLKEDALGWIVEACNTSFLNLVNLEPASISGKSLEHIVDKYDDLSWMKRYNDTKLALIDIG</sequence>